<dbReference type="Pfam" id="PF06541">
    <property type="entry name" value="ABC_trans_CmpB"/>
    <property type="match status" value="1"/>
</dbReference>
<feature type="transmembrane region" description="Helical" evidence="1">
    <location>
        <begin position="191"/>
        <end position="211"/>
    </location>
</feature>
<sequence>MNRKELKKSARKVLRKHYFILIFACLMASFLGVDFSSSFINSSKVSPRRLVDEVTQVVQVSTVMEPDKFIDIINEEIEYSKEASSGTSFARNKGFLAQLINGTSDGLLFYRVLQSINSFVSSEKIAIRIFVVIFMMLYFLIWFLVTNPFSVSFRRVFLEARTYKKVDYQKFVYLFYNKCLLNVAISQALRALYLFLWTFTIVGLPISYYRYKMLSYILAENPAIKPRQALKLSRDMMRGHKWEAFKLDMSFILWYMLSSFTLGALGLLFVNAYKIATVSEYYVYLRGLAYEKGLENVSLLNDIYLYKIADEALINEKYNDLVLEYNKGIDGEDYDLDADLWLASAIDNLRKQRGESFDENDYKESTGIFKWFEDNLGLSFRNSRYNRLKQSLSLTFAAVDDYNKIKNGEIYPERLSSLPYKERRMKADYMRMYSMFSIVSIFFIGCFVGWTWEGMLHLIQKGSFVNRGALNGPWIPIYGVGAVVSITLGYRFRAKPLREFIFIVIISGIIEYTTSYFMELATGLRWWSYNGYYLNLNGRICLEGLIIFGIGGCAVVYWLIPYIEGHLKKMDSRILSIILIALVFLFIIDVFYSSMHPNTGAGITHKVIALMRQNAHFFAIK</sequence>
<proteinExistence type="predicted"/>
<evidence type="ECO:0000313" key="3">
    <source>
        <dbReference type="Proteomes" id="UP000187651"/>
    </source>
</evidence>
<evidence type="ECO:0008006" key="4">
    <source>
        <dbReference type="Google" id="ProtNLM"/>
    </source>
</evidence>
<protein>
    <recommendedName>
        <fullName evidence="4">DUF975 family protein</fullName>
    </recommendedName>
</protein>
<feature type="transmembrane region" description="Helical" evidence="1">
    <location>
        <begin position="20"/>
        <end position="40"/>
    </location>
</feature>
<keyword evidence="1" id="KW-0472">Membrane</keyword>
<keyword evidence="1" id="KW-0812">Transmembrane</keyword>
<feature type="transmembrane region" description="Helical" evidence="1">
    <location>
        <begin position="572"/>
        <end position="592"/>
    </location>
</feature>
<dbReference type="OrthoDB" id="9784844at2"/>
<feature type="transmembrane region" description="Helical" evidence="1">
    <location>
        <begin position="433"/>
        <end position="452"/>
    </location>
</feature>
<dbReference type="EMBL" id="FNHZ01000003">
    <property type="protein sequence ID" value="SDM86946.1"/>
    <property type="molecule type" value="Genomic_DNA"/>
</dbReference>
<feature type="transmembrane region" description="Helical" evidence="1">
    <location>
        <begin position="125"/>
        <end position="145"/>
    </location>
</feature>
<dbReference type="Proteomes" id="UP000187651">
    <property type="component" value="Unassembled WGS sequence"/>
</dbReference>
<dbReference type="RefSeq" id="WP_074521465.1">
    <property type="nucleotide sequence ID" value="NZ_FNHZ01000003.1"/>
</dbReference>
<feature type="transmembrane region" description="Helical" evidence="1">
    <location>
        <begin position="472"/>
        <end position="492"/>
    </location>
</feature>
<reference evidence="3" key="1">
    <citation type="submission" date="2016-10" db="EMBL/GenBank/DDBJ databases">
        <authorList>
            <person name="Varghese N."/>
            <person name="Submissions S."/>
        </authorList>
    </citation>
    <scope>NUCLEOTIDE SEQUENCE [LARGE SCALE GENOMIC DNA]</scope>
    <source>
        <strain evidence="3">M83</strain>
    </source>
</reference>
<organism evidence="2 3">
    <name type="scientific">Lachnospira pectinoschiza</name>
    <dbReference type="NCBI Taxonomy" id="28052"/>
    <lineage>
        <taxon>Bacteria</taxon>
        <taxon>Bacillati</taxon>
        <taxon>Bacillota</taxon>
        <taxon>Clostridia</taxon>
        <taxon>Lachnospirales</taxon>
        <taxon>Lachnospiraceae</taxon>
        <taxon>Lachnospira</taxon>
    </lineage>
</organism>
<dbReference type="PANTHER" id="PTHR40076:SF1">
    <property type="entry name" value="MEMBRANE PROTEIN"/>
    <property type="match status" value="1"/>
</dbReference>
<gene>
    <name evidence="2" type="ORF">SAMN05216544_1310</name>
</gene>
<feature type="transmembrane region" description="Helical" evidence="1">
    <location>
        <begin position="499"/>
        <end position="517"/>
    </location>
</feature>
<feature type="transmembrane region" description="Helical" evidence="1">
    <location>
        <begin position="537"/>
        <end position="560"/>
    </location>
</feature>
<feature type="transmembrane region" description="Helical" evidence="1">
    <location>
        <begin position="252"/>
        <end position="273"/>
    </location>
</feature>
<dbReference type="InterPro" id="IPR010380">
    <property type="entry name" value="DUF975"/>
</dbReference>
<dbReference type="AlphaFoldDB" id="A0A1G9WS43"/>
<evidence type="ECO:0000256" key="1">
    <source>
        <dbReference type="SAM" id="Phobius"/>
    </source>
</evidence>
<dbReference type="Pfam" id="PF06161">
    <property type="entry name" value="DUF975"/>
    <property type="match status" value="1"/>
</dbReference>
<evidence type="ECO:0000313" key="2">
    <source>
        <dbReference type="EMBL" id="SDM86946.1"/>
    </source>
</evidence>
<keyword evidence="1" id="KW-1133">Transmembrane helix</keyword>
<accession>A0A1G9WS43</accession>
<dbReference type="PANTHER" id="PTHR40076">
    <property type="entry name" value="MEMBRANE PROTEIN-RELATED"/>
    <property type="match status" value="1"/>
</dbReference>
<keyword evidence="3" id="KW-1185">Reference proteome</keyword>
<name>A0A1G9WS43_9FIRM</name>
<dbReference type="InterPro" id="IPR010540">
    <property type="entry name" value="CmpB_TMEM229"/>
</dbReference>